<dbReference type="Pfam" id="PF19283">
    <property type="entry name" value="APEH_N"/>
    <property type="match status" value="1"/>
</dbReference>
<protein>
    <submittedName>
        <fullName evidence="6">Acylamino-acid-releasing enzyme</fullName>
    </submittedName>
</protein>
<accession>A0A455AT66</accession>
<evidence type="ECO:0000256" key="3">
    <source>
        <dbReference type="SAM" id="MobiDB-lite"/>
    </source>
</evidence>
<dbReference type="PANTHER" id="PTHR42776">
    <property type="entry name" value="SERINE PEPTIDASE S9 FAMILY MEMBER"/>
    <property type="match status" value="1"/>
</dbReference>
<sequence>MERQVLLSEPEEAAALYRGLSRQPALSAACLGPEVTTQYGGCYRTVHTEWTQRDLERMENIRFCRQYLVFHDADSVVFAGPAGNSVETRGELLSRESPSGTMKAVLRKAGGPGTGEEKQFLEVWEKNRKLKSFNLSALEKHGLVYEDDCFGCLSWSHSETHLLYVAEKKRPKAESFFQTKALDVSGSDDEVARLKKPDQAIKGDQFLFYEDWGENLVSKSTPVLCVLDVESGNISVLEGVPESVSPGQAFWAPGDTGVVFVGWWHEPFRLGIRFCTNRRSALYYVDLIGGKCELLSDDSLAVSSPRLSPDQCRIVYLRFPSLVPHQQCGQLCLYDWYTRVTSVVVDVVPRQLGENFSGIYCSLLPLGCWSADSQRVVFDSAQRSRQDLFAVDTQMGSVTSLTAGEQGWRVGQPGQGWDWSSSMWGSTLGHSAPLTVPQPLLTVLRGLCLCRTLTQPADCLLALLCSLCPGTASARPPPYFSNPQNSVLPRSARVILPSPQTSGRGTSANPGRRSPGLAPSSSSYPGLMIMPLKCF</sequence>
<keyword evidence="2" id="KW-0378">Hydrolase</keyword>
<dbReference type="RefSeq" id="XP_028335071.1">
    <property type="nucleotide sequence ID" value="XM_028479270.2"/>
</dbReference>
<organism evidence="5 6">
    <name type="scientific">Physeter macrocephalus</name>
    <name type="common">Sperm whale</name>
    <name type="synonym">Physeter catodon</name>
    <dbReference type="NCBI Taxonomy" id="9755"/>
    <lineage>
        <taxon>Eukaryota</taxon>
        <taxon>Metazoa</taxon>
        <taxon>Chordata</taxon>
        <taxon>Craniata</taxon>
        <taxon>Vertebrata</taxon>
        <taxon>Euteleostomi</taxon>
        <taxon>Mammalia</taxon>
        <taxon>Eutheria</taxon>
        <taxon>Laurasiatheria</taxon>
        <taxon>Artiodactyla</taxon>
        <taxon>Whippomorpha</taxon>
        <taxon>Cetacea</taxon>
        <taxon>Odontoceti</taxon>
        <taxon>Physeteridae</taxon>
        <taxon>Physeter</taxon>
    </lineage>
</organism>
<dbReference type="SUPFAM" id="SSF50993">
    <property type="entry name" value="Peptidase/esterase 'gauge' domain"/>
    <property type="match status" value="1"/>
</dbReference>
<evidence type="ECO:0000256" key="2">
    <source>
        <dbReference type="ARBA" id="ARBA00022801"/>
    </source>
</evidence>
<evidence type="ECO:0000259" key="4">
    <source>
        <dbReference type="Pfam" id="PF19283"/>
    </source>
</evidence>
<evidence type="ECO:0000313" key="5">
    <source>
        <dbReference type="Proteomes" id="UP000248484"/>
    </source>
</evidence>
<feature type="domain" description="Acylamino-acid-releasing enzyme N-terminal" evidence="4">
    <location>
        <begin position="49"/>
        <end position="405"/>
    </location>
</feature>
<feature type="compositionally biased region" description="Polar residues" evidence="3">
    <location>
        <begin position="498"/>
        <end position="509"/>
    </location>
</feature>
<dbReference type="Gene3D" id="2.120.10.30">
    <property type="entry name" value="TolB, C-terminal domain"/>
    <property type="match status" value="1"/>
</dbReference>
<dbReference type="InterPro" id="IPR045550">
    <property type="entry name" value="AARE_N"/>
</dbReference>
<dbReference type="GO" id="GO:0004252">
    <property type="term" value="F:serine-type endopeptidase activity"/>
    <property type="evidence" value="ECO:0007669"/>
    <property type="project" value="TreeGrafter"/>
</dbReference>
<evidence type="ECO:0000256" key="1">
    <source>
        <dbReference type="ARBA" id="ARBA00010040"/>
    </source>
</evidence>
<dbReference type="OrthoDB" id="416344at2759"/>
<dbReference type="GeneID" id="102980272"/>
<name>A0A455AT66_PHYMC</name>
<proteinExistence type="inferred from homology"/>
<dbReference type="KEGG" id="pcad:102980272"/>
<dbReference type="InParanoid" id="A0A455AT66"/>
<dbReference type="FunCoup" id="A0A455AT66">
    <property type="interactions" value="1928"/>
</dbReference>
<gene>
    <name evidence="6" type="primary">LOC102980272</name>
</gene>
<dbReference type="AlphaFoldDB" id="A0A455AT66"/>
<feature type="region of interest" description="Disordered" evidence="3">
    <location>
        <begin position="496"/>
        <end position="522"/>
    </location>
</feature>
<dbReference type="InterPro" id="IPR011042">
    <property type="entry name" value="6-blade_b-propeller_TolB-like"/>
</dbReference>
<dbReference type="Proteomes" id="UP000248484">
    <property type="component" value="Chromosome 18"/>
</dbReference>
<comment type="similarity">
    <text evidence="1">Belongs to the peptidase S9C family.</text>
</comment>
<dbReference type="PANTHER" id="PTHR42776:SF4">
    <property type="entry name" value="ACYLAMINO-ACID-RELEASING ENZYME"/>
    <property type="match status" value="1"/>
</dbReference>
<keyword evidence="5" id="KW-1185">Reference proteome</keyword>
<evidence type="ECO:0000313" key="6">
    <source>
        <dbReference type="RefSeq" id="XP_028335071.1"/>
    </source>
</evidence>
<dbReference type="STRING" id="9755.ENSPCTP00005014346"/>
<reference evidence="6" key="1">
    <citation type="submission" date="2025-08" db="UniProtKB">
        <authorList>
            <consortium name="RefSeq"/>
        </authorList>
    </citation>
    <scope>IDENTIFICATION</scope>
    <source>
        <tissue evidence="6">Muscle</tissue>
    </source>
</reference>